<accession>A0A7W7PUQ3</accession>
<dbReference type="Pfam" id="PF19383">
    <property type="entry name" value="DUF5958"/>
    <property type="match status" value="1"/>
</dbReference>
<gene>
    <name evidence="2" type="ORF">FHS37_005715</name>
</gene>
<feature type="region of interest" description="Disordered" evidence="1">
    <location>
        <begin position="56"/>
        <end position="76"/>
    </location>
</feature>
<comment type="caution">
    <text evidence="2">The sequence shown here is derived from an EMBL/GenBank/DDBJ whole genome shotgun (WGS) entry which is preliminary data.</text>
</comment>
<keyword evidence="3" id="KW-1185">Reference proteome</keyword>
<dbReference type="InterPro" id="IPR046002">
    <property type="entry name" value="DUF5958"/>
</dbReference>
<dbReference type="Proteomes" id="UP000579523">
    <property type="component" value="Unassembled WGS sequence"/>
</dbReference>
<sequence>MNGRAVVLDELAQGLRPPAQGLERFEGLTDEDQSVALRDLCRFCVQARATGDDALEGIRRPGLRPTRTPSVPVPRGRIDEQLGKAAGLTPRHERIKAFRSLVQILGLADARRRERFRADGCSHERHQPAPDRGRGVPA</sequence>
<reference evidence="2 3" key="1">
    <citation type="submission" date="2020-08" db="EMBL/GenBank/DDBJ databases">
        <title>Genomic Encyclopedia of Type Strains, Phase III (KMG-III): the genomes of soil and plant-associated and newly described type strains.</title>
        <authorList>
            <person name="Whitman W."/>
        </authorList>
    </citation>
    <scope>NUCLEOTIDE SEQUENCE [LARGE SCALE GENOMIC DNA]</scope>
    <source>
        <strain evidence="2 3">CECT 3273</strain>
    </source>
</reference>
<dbReference type="EMBL" id="JACHJI010000011">
    <property type="protein sequence ID" value="MBB4901627.1"/>
    <property type="molecule type" value="Genomic_DNA"/>
</dbReference>
<name>A0A7W7PUQ3_9ACTN</name>
<feature type="region of interest" description="Disordered" evidence="1">
    <location>
        <begin position="118"/>
        <end position="138"/>
    </location>
</feature>
<evidence type="ECO:0000256" key="1">
    <source>
        <dbReference type="SAM" id="MobiDB-lite"/>
    </source>
</evidence>
<organism evidence="2 3">
    <name type="scientific">Streptomyces griseomycini</name>
    <dbReference type="NCBI Taxonomy" id="66895"/>
    <lineage>
        <taxon>Bacteria</taxon>
        <taxon>Bacillati</taxon>
        <taxon>Actinomycetota</taxon>
        <taxon>Actinomycetes</taxon>
        <taxon>Kitasatosporales</taxon>
        <taxon>Streptomycetaceae</taxon>
        <taxon>Streptomyces</taxon>
    </lineage>
</organism>
<dbReference type="AlphaFoldDB" id="A0A7W7PUQ3"/>
<protein>
    <submittedName>
        <fullName evidence="2">Uncharacterized protein</fullName>
    </submittedName>
</protein>
<feature type="compositionally biased region" description="Low complexity" evidence="1">
    <location>
        <begin position="64"/>
        <end position="75"/>
    </location>
</feature>
<evidence type="ECO:0000313" key="2">
    <source>
        <dbReference type="EMBL" id="MBB4901627.1"/>
    </source>
</evidence>
<dbReference type="RefSeq" id="WP_184826301.1">
    <property type="nucleotide sequence ID" value="NZ_BMTI01000014.1"/>
</dbReference>
<proteinExistence type="predicted"/>
<evidence type="ECO:0000313" key="3">
    <source>
        <dbReference type="Proteomes" id="UP000579523"/>
    </source>
</evidence>